<evidence type="ECO:0000313" key="3">
    <source>
        <dbReference type="WBParaSite" id="SSLN_0002035901-mRNA-1"/>
    </source>
</evidence>
<accession>A0A183TT29</accession>
<sequence>MTVAVRRCPLPWQLLKLGPPAGCKSESHLGDDETMVCPNICITDRLGHQHVLPISPPDENIVQQLPAPRPRVHPRGLLRRRKAEEGTTVRTGQLTDAEVDAATGELVYAYYVHDLVVQIQAPECHKTGV</sequence>
<gene>
    <name evidence="1" type="ORF">SSLN_LOCUS19627</name>
</gene>
<dbReference type="Proteomes" id="UP000275846">
    <property type="component" value="Unassembled WGS sequence"/>
</dbReference>
<dbReference type="OrthoDB" id="6311305at2759"/>
<name>A0A183TT29_SCHSO</name>
<proteinExistence type="predicted"/>
<reference evidence="3" key="1">
    <citation type="submission" date="2016-06" db="UniProtKB">
        <authorList>
            <consortium name="WormBaseParasite"/>
        </authorList>
    </citation>
    <scope>IDENTIFICATION</scope>
</reference>
<evidence type="ECO:0000313" key="1">
    <source>
        <dbReference type="EMBL" id="VDM06013.1"/>
    </source>
</evidence>
<dbReference type="EMBL" id="UYSU01048410">
    <property type="protein sequence ID" value="VDM06013.1"/>
    <property type="molecule type" value="Genomic_DNA"/>
</dbReference>
<dbReference type="AlphaFoldDB" id="A0A183TT29"/>
<dbReference type="WBParaSite" id="SSLN_0002035901-mRNA-1">
    <property type="protein sequence ID" value="SSLN_0002035901-mRNA-1"/>
    <property type="gene ID" value="SSLN_0002035901"/>
</dbReference>
<evidence type="ECO:0000313" key="2">
    <source>
        <dbReference type="Proteomes" id="UP000275846"/>
    </source>
</evidence>
<reference evidence="1 2" key="2">
    <citation type="submission" date="2018-11" db="EMBL/GenBank/DDBJ databases">
        <authorList>
            <consortium name="Pathogen Informatics"/>
        </authorList>
    </citation>
    <scope>NUCLEOTIDE SEQUENCE [LARGE SCALE GENOMIC DNA]</scope>
    <source>
        <strain evidence="1 2">NST_G2</strain>
    </source>
</reference>
<keyword evidence="2" id="KW-1185">Reference proteome</keyword>
<protein>
    <submittedName>
        <fullName evidence="1 3">Uncharacterized protein</fullName>
    </submittedName>
</protein>
<organism evidence="3">
    <name type="scientific">Schistocephalus solidus</name>
    <name type="common">Tapeworm</name>
    <dbReference type="NCBI Taxonomy" id="70667"/>
    <lineage>
        <taxon>Eukaryota</taxon>
        <taxon>Metazoa</taxon>
        <taxon>Spiralia</taxon>
        <taxon>Lophotrochozoa</taxon>
        <taxon>Platyhelminthes</taxon>
        <taxon>Cestoda</taxon>
        <taxon>Eucestoda</taxon>
        <taxon>Diphyllobothriidea</taxon>
        <taxon>Diphyllobothriidae</taxon>
        <taxon>Schistocephalus</taxon>
    </lineage>
</organism>